<comment type="caution">
    <text evidence="12">The sequence shown here is derived from an EMBL/GenBank/DDBJ whole genome shotgun (WGS) entry which is preliminary data.</text>
</comment>
<dbReference type="InterPro" id="IPR036871">
    <property type="entry name" value="PX_dom_sf"/>
</dbReference>
<evidence type="ECO:0000256" key="3">
    <source>
        <dbReference type="ARBA" id="ARBA00022443"/>
    </source>
</evidence>
<accession>A0A7L1NJQ1</accession>
<dbReference type="GO" id="GO:0035091">
    <property type="term" value="F:phosphatidylinositol binding"/>
    <property type="evidence" value="ECO:0007669"/>
    <property type="project" value="InterPro"/>
</dbReference>
<reference evidence="12 13" key="1">
    <citation type="submission" date="2019-09" db="EMBL/GenBank/DDBJ databases">
        <title>Bird 10,000 Genomes (B10K) Project - Family phase.</title>
        <authorList>
            <person name="Zhang G."/>
        </authorList>
    </citation>
    <scope>NUCLEOTIDE SEQUENCE [LARGE SCALE GENOMIC DNA]</scope>
    <source>
        <strain evidence="12">B10K-DU-002-35</strain>
        <tissue evidence="12">Muscle</tissue>
    </source>
</reference>
<evidence type="ECO:0000313" key="13">
    <source>
        <dbReference type="Proteomes" id="UP000565785"/>
    </source>
</evidence>
<dbReference type="Gene3D" id="1.20.1270.60">
    <property type="entry name" value="Arfaptin homology (AH) domain/BAR domain"/>
    <property type="match status" value="1"/>
</dbReference>
<evidence type="ECO:0000256" key="7">
    <source>
        <dbReference type="PIRSR" id="PIRSR027744-1"/>
    </source>
</evidence>
<dbReference type="EMBL" id="VXBP01006782">
    <property type="protein sequence ID" value="NXN99799.1"/>
    <property type="molecule type" value="Genomic_DNA"/>
</dbReference>
<evidence type="ECO:0000256" key="8">
    <source>
        <dbReference type="PROSITE-ProRule" id="PRU00192"/>
    </source>
</evidence>
<keyword evidence="4" id="KW-0813">Transport</keyword>
<dbReference type="InterPro" id="IPR019497">
    <property type="entry name" value="Sorting_nexin_WASP-bd-dom"/>
</dbReference>
<sequence length="593" mass="66088">TQARVMYDFAAEPGNNELTVSEGEIIVITNPDVGGGWLEGKNSQGERGLVPTDYVEIISEGAKDGISCGSSSADQAFLDSLSLNAAQTDSAAKSGSQANSASDPWSSWNVGKSGNWGNGNAVDSWAPKPESATGQRNSASSNWEAAAAFGHPQAYQGPAAADDDDWDDDWDDPKSTSPSYLGYKEAEGVQRGNSRAAAMKLPLNKFPGFAKPGMEQYLLAKQLAKPKEKIPIIIGDYGPMWVYPTSTFDCVVADPKKGSKMYGLKSYIEYQLTCTNTNRSVNHRYKHFDWLYERLLVKFGLAIPIPSLPDKQVTGRFEEEFIKMRMERLQAWMTRMCRHPVVSESEVFQQFLSFRDEKEWKTGKRKAEKDETVGVMIFSTMEPEAPDLDMVEIEQKCDAVGRFTKAMDDGVKELLTVGQEHWKRCTGPLPKEYQKIGKALQSLALVFSTSGYQGESDLNGAITEAGKTYEEIASLVAEQPKKDLHFLMETNHEYKGFLGCFPDIIGAHKGAIERVKESDKLVATSKITPQDKQNMVKRASTMAYALQAEMNHFHSNRIYDYNSVIRLYLEQQAEFYETIAQKLRQALSRFPVM</sequence>
<evidence type="ECO:0000256" key="6">
    <source>
        <dbReference type="ARBA" id="ARBA00023329"/>
    </source>
</evidence>
<dbReference type="OrthoDB" id="10254720at2759"/>
<dbReference type="InterPro" id="IPR037425">
    <property type="entry name" value="SNX9_BAR"/>
</dbReference>
<dbReference type="InterPro" id="IPR036028">
    <property type="entry name" value="SH3-like_dom_sf"/>
</dbReference>
<comment type="similarity">
    <text evidence="2">Belongs to the sorting nexin family.</text>
</comment>
<dbReference type="Pfam" id="PF00787">
    <property type="entry name" value="PX"/>
    <property type="match status" value="1"/>
</dbReference>
<dbReference type="PANTHER" id="PTHR45827">
    <property type="entry name" value="SORTING NEXIN"/>
    <property type="match status" value="1"/>
</dbReference>
<keyword evidence="4" id="KW-0653">Protein transport</keyword>
<evidence type="ECO:0000259" key="11">
    <source>
        <dbReference type="PROSITE" id="PS50195"/>
    </source>
</evidence>
<organism evidence="12 13">
    <name type="scientific">Rhinopomastus cyanomelas</name>
    <name type="common">Common scimitarbill</name>
    <dbReference type="NCBI Taxonomy" id="113115"/>
    <lineage>
        <taxon>Eukaryota</taxon>
        <taxon>Metazoa</taxon>
        <taxon>Chordata</taxon>
        <taxon>Craniata</taxon>
        <taxon>Vertebrata</taxon>
        <taxon>Euteleostomi</taxon>
        <taxon>Archelosauria</taxon>
        <taxon>Archosauria</taxon>
        <taxon>Dinosauria</taxon>
        <taxon>Saurischia</taxon>
        <taxon>Theropoda</taxon>
        <taxon>Coelurosauria</taxon>
        <taxon>Aves</taxon>
        <taxon>Neognathae</taxon>
        <taxon>Neoaves</taxon>
        <taxon>Telluraves</taxon>
        <taxon>Coraciimorphae</taxon>
        <taxon>Bucerotiformes</taxon>
        <taxon>Rhinopomastidae</taxon>
        <taxon>Rhinopomastus</taxon>
    </lineage>
</organism>
<feature type="domain" description="PX" evidence="11">
    <location>
        <begin position="248"/>
        <end position="358"/>
    </location>
</feature>
<evidence type="ECO:0000256" key="9">
    <source>
        <dbReference type="SAM" id="MobiDB-lite"/>
    </source>
</evidence>
<dbReference type="PROSITE" id="PS50195">
    <property type="entry name" value="PX"/>
    <property type="match status" value="1"/>
</dbReference>
<dbReference type="InterPro" id="IPR001683">
    <property type="entry name" value="PX_dom"/>
</dbReference>
<protein>
    <submittedName>
        <fullName evidence="12">SNX9 protein</fullName>
    </submittedName>
</protein>
<feature type="binding site" evidence="7">
    <location>
        <position position="284"/>
    </location>
    <ligand>
        <name>a 1,2-diacyl-sn-glycero-3-phospho-(1D-myo-inositol-4,5-bisphosphate)</name>
        <dbReference type="ChEBI" id="CHEBI:58456"/>
    </ligand>
</feature>
<dbReference type="SUPFAM" id="SSF64268">
    <property type="entry name" value="PX domain"/>
    <property type="match status" value="1"/>
</dbReference>
<keyword evidence="3 8" id="KW-0728">SH3 domain</keyword>
<comment type="subcellular location">
    <subcellularLocation>
        <location evidence="1">Cytoplasmic vesicle membrane</location>
        <topology evidence="1">Peripheral membrane protein</topology>
        <orientation evidence="1">Cytoplasmic side</orientation>
    </subcellularLocation>
</comment>
<dbReference type="SUPFAM" id="SSF50044">
    <property type="entry name" value="SH3-domain"/>
    <property type="match status" value="1"/>
</dbReference>
<feature type="binding site" evidence="7">
    <location>
        <position position="286"/>
    </location>
    <ligand>
        <name>a 1,2-diacyl-sn-glycero-3-phospho-(1D-myo-inositol-4,5-bisphosphate)</name>
        <dbReference type="ChEBI" id="CHEBI:58456"/>
    </ligand>
</feature>
<keyword evidence="13" id="KW-1185">Reference proteome</keyword>
<feature type="compositionally biased region" description="Polar residues" evidence="9">
    <location>
        <begin position="92"/>
        <end position="112"/>
    </location>
</feature>
<evidence type="ECO:0000256" key="4">
    <source>
        <dbReference type="ARBA" id="ARBA00022927"/>
    </source>
</evidence>
<feature type="region of interest" description="Disordered" evidence="9">
    <location>
        <begin position="92"/>
        <end position="141"/>
    </location>
</feature>
<feature type="domain" description="SH3" evidence="10">
    <location>
        <begin position="1"/>
        <end position="60"/>
    </location>
</feature>
<name>A0A7L1NJQ1_RHICY</name>
<dbReference type="Gene3D" id="3.30.1520.10">
    <property type="entry name" value="Phox-like domain"/>
    <property type="match status" value="1"/>
</dbReference>
<dbReference type="Pfam" id="PF07653">
    <property type="entry name" value="SH3_2"/>
    <property type="match status" value="1"/>
</dbReference>
<dbReference type="Proteomes" id="UP000565785">
    <property type="component" value="Unassembled WGS sequence"/>
</dbReference>
<gene>
    <name evidence="12" type="primary">Snx9</name>
    <name evidence="12" type="ORF">RHICYA_R00266</name>
</gene>
<dbReference type="AlphaFoldDB" id="A0A7L1NJQ1"/>
<proteinExistence type="inferred from homology"/>
<feature type="binding site" evidence="7">
    <location>
        <position position="325"/>
    </location>
    <ligand>
        <name>a 1,2-diacyl-sn-glycero-3-phospho-(1D-myo-inositol-4,5-bisphosphate)</name>
        <dbReference type="ChEBI" id="CHEBI:58456"/>
    </ligand>
</feature>
<dbReference type="CDD" id="cd07668">
    <property type="entry name" value="BAR_SNX9"/>
    <property type="match status" value="1"/>
</dbReference>
<evidence type="ECO:0000313" key="12">
    <source>
        <dbReference type="EMBL" id="NXN99799.1"/>
    </source>
</evidence>
<dbReference type="GO" id="GO:0036089">
    <property type="term" value="P:cleavage furrow formation"/>
    <property type="evidence" value="ECO:0007669"/>
    <property type="project" value="TreeGrafter"/>
</dbReference>
<keyword evidence="6" id="KW-0968">Cytoplasmic vesicle</keyword>
<feature type="non-terminal residue" evidence="12">
    <location>
        <position position="1"/>
    </location>
</feature>
<evidence type="ECO:0000259" key="10">
    <source>
        <dbReference type="PROSITE" id="PS50002"/>
    </source>
</evidence>
<keyword evidence="5" id="KW-0472">Membrane</keyword>
<evidence type="ECO:0000256" key="2">
    <source>
        <dbReference type="ARBA" id="ARBA00010883"/>
    </source>
</evidence>
<dbReference type="InterPro" id="IPR037426">
    <property type="entry name" value="SNX9_PX"/>
</dbReference>
<dbReference type="SMART" id="SM00326">
    <property type="entry name" value="SH3"/>
    <property type="match status" value="1"/>
</dbReference>
<feature type="non-terminal residue" evidence="12">
    <location>
        <position position="593"/>
    </location>
</feature>
<dbReference type="FunFam" id="3.30.1520.10:FF:000004">
    <property type="entry name" value="Sorting nexin"/>
    <property type="match status" value="1"/>
</dbReference>
<dbReference type="CDD" id="cd11898">
    <property type="entry name" value="SH3_SNX9"/>
    <property type="match status" value="1"/>
</dbReference>
<dbReference type="PROSITE" id="PS50002">
    <property type="entry name" value="SH3"/>
    <property type="match status" value="1"/>
</dbReference>
<dbReference type="GO" id="GO:0005886">
    <property type="term" value="C:plasma membrane"/>
    <property type="evidence" value="ECO:0007669"/>
    <property type="project" value="TreeGrafter"/>
</dbReference>
<dbReference type="InterPro" id="IPR035558">
    <property type="entry name" value="SNX9_SH3"/>
</dbReference>
<dbReference type="Pfam" id="PF10456">
    <property type="entry name" value="BAR_3_WASP_bdg"/>
    <property type="match status" value="1"/>
</dbReference>
<dbReference type="CDD" id="cd07285">
    <property type="entry name" value="PX_SNX9"/>
    <property type="match status" value="1"/>
</dbReference>
<evidence type="ECO:0000256" key="5">
    <source>
        <dbReference type="ARBA" id="ARBA00023136"/>
    </source>
</evidence>
<feature type="compositionally biased region" description="Acidic residues" evidence="9">
    <location>
        <begin position="161"/>
        <end position="171"/>
    </location>
</feature>
<dbReference type="GO" id="GO:0006886">
    <property type="term" value="P:intracellular protein transport"/>
    <property type="evidence" value="ECO:0007669"/>
    <property type="project" value="InterPro"/>
</dbReference>
<dbReference type="GO" id="GO:0030659">
    <property type="term" value="C:cytoplasmic vesicle membrane"/>
    <property type="evidence" value="ECO:0007669"/>
    <property type="project" value="UniProtKB-SubCell"/>
</dbReference>
<feature type="region of interest" description="Disordered" evidence="9">
    <location>
        <begin position="154"/>
        <end position="181"/>
    </location>
</feature>
<dbReference type="GO" id="GO:0006897">
    <property type="term" value="P:endocytosis"/>
    <property type="evidence" value="ECO:0007669"/>
    <property type="project" value="InterPro"/>
</dbReference>
<dbReference type="GO" id="GO:0000281">
    <property type="term" value="P:mitotic cytokinesis"/>
    <property type="evidence" value="ECO:0007669"/>
    <property type="project" value="InterPro"/>
</dbReference>
<dbReference type="PANTHER" id="PTHR45827:SF2">
    <property type="entry name" value="SORTING NEXIN-9"/>
    <property type="match status" value="1"/>
</dbReference>
<dbReference type="PIRSF" id="PIRSF027744">
    <property type="entry name" value="Snx9"/>
    <property type="match status" value="1"/>
</dbReference>
<dbReference type="SMART" id="SM00312">
    <property type="entry name" value="PX"/>
    <property type="match status" value="1"/>
</dbReference>
<dbReference type="InterPro" id="IPR027267">
    <property type="entry name" value="AH/BAR_dom_sf"/>
</dbReference>
<dbReference type="InterPro" id="IPR001452">
    <property type="entry name" value="SH3_domain"/>
</dbReference>
<dbReference type="InterPro" id="IPR014536">
    <property type="entry name" value="Snx9_fam"/>
</dbReference>
<dbReference type="Gene3D" id="2.30.30.40">
    <property type="entry name" value="SH3 Domains"/>
    <property type="match status" value="1"/>
</dbReference>
<evidence type="ECO:0000256" key="1">
    <source>
        <dbReference type="ARBA" id="ARBA00004180"/>
    </source>
</evidence>
<dbReference type="GO" id="GO:0097320">
    <property type="term" value="P:plasma membrane tubulation"/>
    <property type="evidence" value="ECO:0007669"/>
    <property type="project" value="TreeGrafter"/>
</dbReference>
<dbReference type="GO" id="GO:0016197">
    <property type="term" value="P:endosomal transport"/>
    <property type="evidence" value="ECO:0007669"/>
    <property type="project" value="TreeGrafter"/>
</dbReference>
<dbReference type="FunFam" id="1.20.1270.60:FF:000032">
    <property type="entry name" value="Sorting nexin"/>
    <property type="match status" value="1"/>
</dbReference>